<evidence type="ECO:0000256" key="9">
    <source>
        <dbReference type="SAM" id="MobiDB-lite"/>
    </source>
</evidence>
<dbReference type="InterPro" id="IPR015500">
    <property type="entry name" value="Peptidase_S8_subtilisin-rel"/>
</dbReference>
<dbReference type="SUPFAM" id="SSF52743">
    <property type="entry name" value="Subtilisin-like"/>
    <property type="match status" value="1"/>
</dbReference>
<protein>
    <submittedName>
        <fullName evidence="12">Peptidase S8</fullName>
    </submittedName>
</protein>
<dbReference type="Proteomes" id="UP000502035">
    <property type="component" value="Chromosome"/>
</dbReference>
<comment type="similarity">
    <text evidence="2 7 8">Belongs to the peptidase S8 family.</text>
</comment>
<keyword evidence="10" id="KW-0732">Signal</keyword>
<comment type="subcellular location">
    <subcellularLocation>
        <location evidence="1">Secreted</location>
    </subcellularLocation>
</comment>
<dbReference type="Gene3D" id="3.40.50.200">
    <property type="entry name" value="Peptidase S8/S53 domain"/>
    <property type="match status" value="1"/>
</dbReference>
<evidence type="ECO:0000256" key="2">
    <source>
        <dbReference type="ARBA" id="ARBA00011073"/>
    </source>
</evidence>
<dbReference type="GO" id="GO:0006508">
    <property type="term" value="P:proteolysis"/>
    <property type="evidence" value="ECO:0007669"/>
    <property type="project" value="UniProtKB-KW"/>
</dbReference>
<dbReference type="EMBL" id="CP049866">
    <property type="protein sequence ID" value="QIK74169.1"/>
    <property type="molecule type" value="Genomic_DNA"/>
</dbReference>
<keyword evidence="13" id="KW-1185">Reference proteome</keyword>
<keyword evidence="4 7" id="KW-0645">Protease</keyword>
<evidence type="ECO:0000256" key="7">
    <source>
        <dbReference type="PROSITE-ProRule" id="PRU01240"/>
    </source>
</evidence>
<reference evidence="12 13" key="1">
    <citation type="submission" date="2020-03" db="EMBL/GenBank/DDBJ databases">
        <title>Nocardioides sp. nov., isolated from fish.</title>
        <authorList>
            <person name="Hyun D.-W."/>
            <person name="Bae J.-W."/>
        </authorList>
    </citation>
    <scope>NUCLEOTIDE SEQUENCE [LARGE SCALE GENOMIC DNA]</scope>
    <source>
        <strain evidence="12 13">HDW12A</strain>
    </source>
</reference>
<name>A0A6G7YBR7_9ACTN</name>
<evidence type="ECO:0000313" key="13">
    <source>
        <dbReference type="Proteomes" id="UP000502035"/>
    </source>
</evidence>
<sequence length="382" mass="38200">MRRTLRSALALALPLTLAGALQHGTAHAATSDPLRDLQWGLDQVRAEQAWPTSTGAGAVVAVVDTGVDFTHPDLRANLLQGATFTGCKGQSPCGNGDFRGPDGENNADEHGTHVAGIVAAVTDNGLGVAGTAPDAKILPVKVLEDGSGSFEEIAAGIRWSADKGADVINLSLGGLAGTQALTLTGLESSVPEAIAYANSRGVSVIAAAGNSATPLCNTPAFEPGAVCVASTDRNETKSWFSELPNKTDLKAVSAPGGAGTLFCEDDIVSTVPLGTGSEACGESDYDFYAGTSMATPHVAGVAALLFAQGRTLADVEAALLDTARQPLTDVTGVYSPVFGWGIVDAAAAVATPVTATPTSTDGSTKGGGKGGQGGGKGGKSRG</sequence>
<evidence type="ECO:0000256" key="8">
    <source>
        <dbReference type="RuleBase" id="RU003355"/>
    </source>
</evidence>
<dbReference type="RefSeq" id="WP_166313744.1">
    <property type="nucleotide sequence ID" value="NZ_CP049866.1"/>
</dbReference>
<dbReference type="AlphaFoldDB" id="A0A6G7YBR7"/>
<feature type="active site" description="Charge relay system" evidence="7">
    <location>
        <position position="110"/>
    </location>
</feature>
<dbReference type="InterPro" id="IPR036852">
    <property type="entry name" value="Peptidase_S8/S53_dom_sf"/>
</dbReference>
<dbReference type="PROSITE" id="PS00138">
    <property type="entry name" value="SUBTILASE_SER"/>
    <property type="match status" value="1"/>
</dbReference>
<dbReference type="CDD" id="cd07484">
    <property type="entry name" value="Peptidases_S8_Thermitase_like"/>
    <property type="match status" value="1"/>
</dbReference>
<evidence type="ECO:0000256" key="3">
    <source>
        <dbReference type="ARBA" id="ARBA00022525"/>
    </source>
</evidence>
<feature type="active site" description="Charge relay system" evidence="7">
    <location>
        <position position="64"/>
    </location>
</feature>
<feature type="compositionally biased region" description="Gly residues" evidence="9">
    <location>
        <begin position="364"/>
        <end position="382"/>
    </location>
</feature>
<dbReference type="InterPro" id="IPR023827">
    <property type="entry name" value="Peptidase_S8_Asp-AS"/>
</dbReference>
<dbReference type="PANTHER" id="PTHR43806:SF11">
    <property type="entry name" value="CEREVISIN-RELATED"/>
    <property type="match status" value="1"/>
</dbReference>
<keyword evidence="3" id="KW-0964">Secreted</keyword>
<dbReference type="InterPro" id="IPR050131">
    <property type="entry name" value="Peptidase_S8_subtilisin-like"/>
</dbReference>
<evidence type="ECO:0000256" key="5">
    <source>
        <dbReference type="ARBA" id="ARBA00022801"/>
    </source>
</evidence>
<accession>A0A6G7YBR7</accession>
<dbReference type="Pfam" id="PF00082">
    <property type="entry name" value="Peptidase_S8"/>
    <property type="match status" value="1"/>
</dbReference>
<proteinExistence type="inferred from homology"/>
<dbReference type="PRINTS" id="PR00723">
    <property type="entry name" value="SUBTILISIN"/>
</dbReference>
<dbReference type="GO" id="GO:0004252">
    <property type="term" value="F:serine-type endopeptidase activity"/>
    <property type="evidence" value="ECO:0007669"/>
    <property type="project" value="UniProtKB-UniRule"/>
</dbReference>
<keyword evidence="6 7" id="KW-0720">Serine protease</keyword>
<evidence type="ECO:0000256" key="4">
    <source>
        <dbReference type="ARBA" id="ARBA00022670"/>
    </source>
</evidence>
<feature type="signal peptide" evidence="10">
    <location>
        <begin position="1"/>
        <end position="28"/>
    </location>
</feature>
<evidence type="ECO:0000256" key="6">
    <source>
        <dbReference type="ARBA" id="ARBA00022825"/>
    </source>
</evidence>
<feature type="active site" description="Charge relay system" evidence="7">
    <location>
        <position position="292"/>
    </location>
</feature>
<keyword evidence="5 7" id="KW-0378">Hydrolase</keyword>
<dbReference type="PROSITE" id="PS00136">
    <property type="entry name" value="SUBTILASE_ASP"/>
    <property type="match status" value="1"/>
</dbReference>
<feature type="region of interest" description="Disordered" evidence="9">
    <location>
        <begin position="354"/>
        <end position="382"/>
    </location>
</feature>
<dbReference type="GO" id="GO:0005576">
    <property type="term" value="C:extracellular region"/>
    <property type="evidence" value="ECO:0007669"/>
    <property type="project" value="UniProtKB-SubCell"/>
</dbReference>
<dbReference type="InterPro" id="IPR034084">
    <property type="entry name" value="Thermitase-like_dom"/>
</dbReference>
<evidence type="ECO:0000313" key="12">
    <source>
        <dbReference type="EMBL" id="QIK74169.1"/>
    </source>
</evidence>
<feature type="chain" id="PRO_5026033716" evidence="10">
    <location>
        <begin position="29"/>
        <end position="382"/>
    </location>
</feature>
<dbReference type="PROSITE" id="PS51892">
    <property type="entry name" value="SUBTILASE"/>
    <property type="match status" value="1"/>
</dbReference>
<evidence type="ECO:0000256" key="10">
    <source>
        <dbReference type="SAM" id="SignalP"/>
    </source>
</evidence>
<feature type="domain" description="Peptidase S8/S53" evidence="11">
    <location>
        <begin position="55"/>
        <end position="341"/>
    </location>
</feature>
<dbReference type="InterPro" id="IPR023828">
    <property type="entry name" value="Peptidase_S8_Ser-AS"/>
</dbReference>
<evidence type="ECO:0000256" key="1">
    <source>
        <dbReference type="ARBA" id="ARBA00004613"/>
    </source>
</evidence>
<evidence type="ECO:0000259" key="11">
    <source>
        <dbReference type="Pfam" id="PF00082"/>
    </source>
</evidence>
<dbReference type="PANTHER" id="PTHR43806">
    <property type="entry name" value="PEPTIDASE S8"/>
    <property type="match status" value="1"/>
</dbReference>
<dbReference type="InterPro" id="IPR000209">
    <property type="entry name" value="Peptidase_S8/S53_dom"/>
</dbReference>
<dbReference type="PROSITE" id="PS00137">
    <property type="entry name" value="SUBTILASE_HIS"/>
    <property type="match status" value="1"/>
</dbReference>
<dbReference type="InterPro" id="IPR022398">
    <property type="entry name" value="Peptidase_S8_His-AS"/>
</dbReference>
<dbReference type="KEGG" id="npi:G7071_00665"/>
<organism evidence="12 13">
    <name type="scientific">Nocardioides piscis</name>
    <dbReference type="NCBI Taxonomy" id="2714938"/>
    <lineage>
        <taxon>Bacteria</taxon>
        <taxon>Bacillati</taxon>
        <taxon>Actinomycetota</taxon>
        <taxon>Actinomycetes</taxon>
        <taxon>Propionibacteriales</taxon>
        <taxon>Nocardioidaceae</taxon>
        <taxon>Nocardioides</taxon>
    </lineage>
</organism>
<gene>
    <name evidence="12" type="ORF">G7071_00665</name>
</gene>